<dbReference type="HOGENOM" id="CLU_3105455_0_0_6"/>
<comment type="caution">
    <text evidence="1">The sequence shown here is derived from an EMBL/GenBank/DDBJ whole genome shotgun (WGS) entry which is preliminary data.</text>
</comment>
<sequence length="51" mass="5438">MKLNSIPAGDAIIQFTTVLTRPKNPLNIITHDKSSFAEVRIGSLTSALLSG</sequence>
<name>A0A077PYS9_XENBV</name>
<accession>A0A077PYS9</accession>
<protein>
    <submittedName>
        <fullName evidence="1">Uncharacterized protein</fullName>
    </submittedName>
</protein>
<evidence type="ECO:0000313" key="1">
    <source>
        <dbReference type="EMBL" id="CDH24964.1"/>
    </source>
</evidence>
<dbReference type="EMBL" id="CBSZ010000266">
    <property type="protein sequence ID" value="CDH24964.1"/>
    <property type="molecule type" value="Genomic_DNA"/>
</dbReference>
<organism evidence="1">
    <name type="scientific">Xenorhabdus bovienii str. kraussei Becker Underwood</name>
    <dbReference type="NCBI Taxonomy" id="1398204"/>
    <lineage>
        <taxon>Bacteria</taxon>
        <taxon>Pseudomonadati</taxon>
        <taxon>Pseudomonadota</taxon>
        <taxon>Gammaproteobacteria</taxon>
        <taxon>Enterobacterales</taxon>
        <taxon>Morganellaceae</taxon>
        <taxon>Xenorhabdus</taxon>
    </lineage>
</organism>
<dbReference type="AlphaFoldDB" id="A0A077PYS9"/>
<reference evidence="1" key="1">
    <citation type="submission" date="2013-07" db="EMBL/GenBank/DDBJ databases">
        <title>Sub-species coevolution in mutualistic symbiosis.</title>
        <authorList>
            <person name="Murfin K."/>
            <person name="Klassen J."/>
            <person name="Lee M."/>
            <person name="Forst S."/>
            <person name="Stock P."/>
            <person name="Goodrich-Blair H."/>
        </authorList>
    </citation>
    <scope>NUCLEOTIDE SEQUENCE [LARGE SCALE GENOMIC DNA]</scope>
    <source>
        <strain evidence="1">Kraussei Becker Underwood</strain>
    </source>
</reference>
<proteinExistence type="predicted"/>
<dbReference type="Proteomes" id="UP000028493">
    <property type="component" value="Unassembled WGS sequence"/>
</dbReference>
<gene>
    <name evidence="1" type="ORF">XBKB1_3380005</name>
</gene>